<keyword evidence="12" id="KW-0460">Magnesium</keyword>
<dbReference type="SUPFAM" id="SSF55681">
    <property type="entry name" value="Class II aaRS and biotin synthetases"/>
    <property type="match status" value="1"/>
</dbReference>
<reference evidence="18" key="1">
    <citation type="submission" date="2016-10" db="EMBL/GenBank/DDBJ databases">
        <title>Sequence of Gallionella enrichment culture.</title>
        <authorList>
            <person name="Poehlein A."/>
            <person name="Muehling M."/>
            <person name="Daniel R."/>
        </authorList>
    </citation>
    <scope>NUCLEOTIDE SEQUENCE</scope>
</reference>
<dbReference type="InterPro" id="IPR002319">
    <property type="entry name" value="Phenylalanyl-tRNA_Synthase"/>
</dbReference>
<name>A0A1J5S9X7_9ZZZZ</name>
<evidence type="ECO:0000256" key="7">
    <source>
        <dbReference type="ARBA" id="ARBA00022490"/>
    </source>
</evidence>
<dbReference type="Pfam" id="PF02912">
    <property type="entry name" value="Phe_tRNA-synt_N"/>
    <property type="match status" value="1"/>
</dbReference>
<feature type="domain" description="Aminoacyl-transfer RNA synthetases class-II family profile" evidence="17">
    <location>
        <begin position="118"/>
        <end position="345"/>
    </location>
</feature>
<evidence type="ECO:0000259" key="17">
    <source>
        <dbReference type="PROSITE" id="PS50862"/>
    </source>
</evidence>
<dbReference type="GO" id="GO:0006432">
    <property type="term" value="P:phenylalanyl-tRNA aminoacylation"/>
    <property type="evidence" value="ECO:0007669"/>
    <property type="project" value="InterPro"/>
</dbReference>
<evidence type="ECO:0000313" key="18">
    <source>
        <dbReference type="EMBL" id="OIQ97053.1"/>
    </source>
</evidence>
<dbReference type="InterPro" id="IPR022911">
    <property type="entry name" value="Phe_tRNA_ligase_alpha1_bac"/>
</dbReference>
<evidence type="ECO:0000256" key="5">
    <source>
        <dbReference type="ARBA" id="ARBA00012814"/>
    </source>
</evidence>
<comment type="subunit">
    <text evidence="4">Tetramer of two alpha and two beta subunits.</text>
</comment>
<dbReference type="InterPro" id="IPR004529">
    <property type="entry name" value="Phe-tRNA-synth_IIc_asu"/>
</dbReference>
<dbReference type="GO" id="GO:0005524">
    <property type="term" value="F:ATP binding"/>
    <property type="evidence" value="ECO:0007669"/>
    <property type="project" value="UniProtKB-KW"/>
</dbReference>
<keyword evidence="14" id="KW-0030">Aminoacyl-tRNA synthetase</keyword>
<keyword evidence="11" id="KW-0067">ATP-binding</keyword>
<keyword evidence="10" id="KW-0547">Nucleotide-binding</keyword>
<dbReference type="CDD" id="cd00496">
    <property type="entry name" value="PheRS_alpha_core"/>
    <property type="match status" value="1"/>
</dbReference>
<dbReference type="GO" id="GO:0000049">
    <property type="term" value="F:tRNA binding"/>
    <property type="evidence" value="ECO:0007669"/>
    <property type="project" value="InterPro"/>
</dbReference>
<dbReference type="GO" id="GO:0004826">
    <property type="term" value="F:phenylalanine-tRNA ligase activity"/>
    <property type="evidence" value="ECO:0007669"/>
    <property type="project" value="UniProtKB-EC"/>
</dbReference>
<keyword evidence="13" id="KW-0648">Protein biosynthesis</keyword>
<dbReference type="PANTHER" id="PTHR11538">
    <property type="entry name" value="PHENYLALANYL-TRNA SYNTHETASE"/>
    <property type="match status" value="1"/>
</dbReference>
<evidence type="ECO:0000256" key="13">
    <source>
        <dbReference type="ARBA" id="ARBA00022917"/>
    </source>
</evidence>
<accession>A0A1J5S9X7</accession>
<dbReference type="EMBL" id="MLJW01000138">
    <property type="protein sequence ID" value="OIQ97053.1"/>
    <property type="molecule type" value="Genomic_DNA"/>
</dbReference>
<evidence type="ECO:0000256" key="11">
    <source>
        <dbReference type="ARBA" id="ARBA00022840"/>
    </source>
</evidence>
<evidence type="ECO:0000256" key="6">
    <source>
        <dbReference type="ARBA" id="ARBA00015409"/>
    </source>
</evidence>
<proteinExistence type="inferred from homology"/>
<evidence type="ECO:0000256" key="16">
    <source>
        <dbReference type="ARBA" id="ARBA00049255"/>
    </source>
</evidence>
<evidence type="ECO:0000256" key="15">
    <source>
        <dbReference type="ARBA" id="ARBA00030612"/>
    </source>
</evidence>
<evidence type="ECO:0000256" key="3">
    <source>
        <dbReference type="ARBA" id="ARBA00010207"/>
    </source>
</evidence>
<dbReference type="GO" id="GO:0046872">
    <property type="term" value="F:metal ion binding"/>
    <property type="evidence" value="ECO:0007669"/>
    <property type="project" value="UniProtKB-KW"/>
</dbReference>
<organism evidence="18">
    <name type="scientific">mine drainage metagenome</name>
    <dbReference type="NCBI Taxonomy" id="410659"/>
    <lineage>
        <taxon>unclassified sequences</taxon>
        <taxon>metagenomes</taxon>
        <taxon>ecological metagenomes</taxon>
    </lineage>
</organism>
<dbReference type="InterPro" id="IPR004188">
    <property type="entry name" value="Phe-tRNA_ligase_II_N"/>
</dbReference>
<dbReference type="HAMAP" id="MF_00281">
    <property type="entry name" value="Phe_tRNA_synth_alpha1"/>
    <property type="match status" value="1"/>
</dbReference>
<dbReference type="Gene3D" id="3.30.930.10">
    <property type="entry name" value="Bira Bifunctional Protein, Domain 2"/>
    <property type="match status" value="1"/>
</dbReference>
<sequence length="347" mass="38920">MQDQLSAILAKAQAEFPGIKSRPEYEAAKARFVGPNGELTALMKQMGAVPKEQRPALGKLINEAKGQLQALLDATVAHLEQLELASKLGPAVDPTLPSPDVGPGTSHPLTLVREEMCRILHKVGFVVADGPEVETEYYCFDALNTPADHPARDTQDTFYLQETARFANVSKKNRDERYLLRTHTSSVQIRTMLKGQPPIRIVSPGRVYRRDTTDATHSANFHQLECLYVDKNVTVSDLKALLDYIFASLLGKETKTRFRPHYFGYTEPSFEVDLSAKHLPKVNKEWIEIGGCGMVDPLVFDAVGYDSKVWSGYAFGMGLERLAMLLYGIDDIRYFYQNDARFLRQFA</sequence>
<comment type="similarity">
    <text evidence="3">Belongs to the class-II aminoacyl-tRNA synthetase family. Phe-tRNA synthetase alpha subunit type 1 subfamily.</text>
</comment>
<comment type="caution">
    <text evidence="18">The sequence shown here is derived from an EMBL/GenBank/DDBJ whole genome shotgun (WGS) entry which is preliminary data.</text>
</comment>
<evidence type="ECO:0000256" key="2">
    <source>
        <dbReference type="ARBA" id="ARBA00004496"/>
    </source>
</evidence>
<protein>
    <recommendedName>
        <fullName evidence="6">Phenylalanine--tRNA ligase alpha subunit</fullName>
        <ecNumber evidence="5">6.1.1.20</ecNumber>
    </recommendedName>
    <alternativeName>
        <fullName evidence="15">Phenylalanyl-tRNA synthetase alpha subunit</fullName>
    </alternativeName>
</protein>
<keyword evidence="8 18" id="KW-0436">Ligase</keyword>
<evidence type="ECO:0000256" key="10">
    <source>
        <dbReference type="ARBA" id="ARBA00022741"/>
    </source>
</evidence>
<keyword evidence="7" id="KW-0963">Cytoplasm</keyword>
<keyword evidence="9" id="KW-0479">Metal-binding</keyword>
<gene>
    <name evidence="18" type="primary">pheS_6</name>
    <name evidence="18" type="ORF">GALL_208780</name>
</gene>
<comment type="subcellular location">
    <subcellularLocation>
        <location evidence="2">Cytoplasm</location>
    </subcellularLocation>
</comment>
<dbReference type="PANTHER" id="PTHR11538:SF41">
    <property type="entry name" value="PHENYLALANINE--TRNA LIGASE, MITOCHONDRIAL"/>
    <property type="match status" value="1"/>
</dbReference>
<dbReference type="InterPro" id="IPR006195">
    <property type="entry name" value="aa-tRNA-synth_II"/>
</dbReference>
<comment type="catalytic activity">
    <reaction evidence="16">
        <text>tRNA(Phe) + L-phenylalanine + ATP = L-phenylalanyl-tRNA(Phe) + AMP + diphosphate + H(+)</text>
        <dbReference type="Rhea" id="RHEA:19413"/>
        <dbReference type="Rhea" id="RHEA-COMP:9668"/>
        <dbReference type="Rhea" id="RHEA-COMP:9699"/>
        <dbReference type="ChEBI" id="CHEBI:15378"/>
        <dbReference type="ChEBI" id="CHEBI:30616"/>
        <dbReference type="ChEBI" id="CHEBI:33019"/>
        <dbReference type="ChEBI" id="CHEBI:58095"/>
        <dbReference type="ChEBI" id="CHEBI:78442"/>
        <dbReference type="ChEBI" id="CHEBI:78531"/>
        <dbReference type="ChEBI" id="CHEBI:456215"/>
        <dbReference type="EC" id="6.1.1.20"/>
    </reaction>
</comment>
<dbReference type="EC" id="6.1.1.20" evidence="5"/>
<dbReference type="PROSITE" id="PS50862">
    <property type="entry name" value="AA_TRNA_LIGASE_II"/>
    <property type="match status" value="1"/>
</dbReference>
<evidence type="ECO:0000256" key="1">
    <source>
        <dbReference type="ARBA" id="ARBA00001946"/>
    </source>
</evidence>
<evidence type="ECO:0000256" key="14">
    <source>
        <dbReference type="ARBA" id="ARBA00023146"/>
    </source>
</evidence>
<dbReference type="AlphaFoldDB" id="A0A1J5S9X7"/>
<dbReference type="Pfam" id="PF01409">
    <property type="entry name" value="tRNA-synt_2d"/>
    <property type="match status" value="1"/>
</dbReference>
<evidence type="ECO:0000256" key="9">
    <source>
        <dbReference type="ARBA" id="ARBA00022723"/>
    </source>
</evidence>
<comment type="cofactor">
    <cofactor evidence="1">
        <name>Mg(2+)</name>
        <dbReference type="ChEBI" id="CHEBI:18420"/>
    </cofactor>
</comment>
<evidence type="ECO:0000256" key="4">
    <source>
        <dbReference type="ARBA" id="ARBA00011209"/>
    </source>
</evidence>
<dbReference type="InterPro" id="IPR045864">
    <property type="entry name" value="aa-tRNA-synth_II/BPL/LPL"/>
</dbReference>
<dbReference type="SUPFAM" id="SSF46589">
    <property type="entry name" value="tRNA-binding arm"/>
    <property type="match status" value="1"/>
</dbReference>
<dbReference type="NCBIfam" id="TIGR00468">
    <property type="entry name" value="pheS"/>
    <property type="match status" value="1"/>
</dbReference>
<evidence type="ECO:0000256" key="8">
    <source>
        <dbReference type="ARBA" id="ARBA00022598"/>
    </source>
</evidence>
<evidence type="ECO:0000256" key="12">
    <source>
        <dbReference type="ARBA" id="ARBA00022842"/>
    </source>
</evidence>
<dbReference type="GO" id="GO:0005737">
    <property type="term" value="C:cytoplasm"/>
    <property type="evidence" value="ECO:0007669"/>
    <property type="project" value="UniProtKB-SubCell"/>
</dbReference>
<dbReference type="InterPro" id="IPR010978">
    <property type="entry name" value="tRNA-bd_arm"/>
</dbReference>